<dbReference type="Gene3D" id="3.40.50.880">
    <property type="match status" value="1"/>
</dbReference>
<dbReference type="RefSeq" id="WP_250194179.1">
    <property type="nucleotide sequence ID" value="NZ_CP097635.1"/>
</dbReference>
<feature type="domain" description="DJ-1/PfpI" evidence="2">
    <location>
        <begin position="9"/>
        <end position="176"/>
    </location>
</feature>
<organism evidence="3 4">
    <name type="scientific">Aquincola tertiaricarbonis</name>
    <dbReference type="NCBI Taxonomy" id="391953"/>
    <lineage>
        <taxon>Bacteria</taxon>
        <taxon>Pseudomonadati</taxon>
        <taxon>Pseudomonadota</taxon>
        <taxon>Betaproteobacteria</taxon>
        <taxon>Burkholderiales</taxon>
        <taxon>Sphaerotilaceae</taxon>
        <taxon>Aquincola</taxon>
    </lineage>
</organism>
<proteinExistence type="inferred from homology"/>
<dbReference type="CDD" id="cd03134">
    <property type="entry name" value="GATase1_PfpI_like"/>
    <property type="match status" value="1"/>
</dbReference>
<reference evidence="3" key="1">
    <citation type="submission" date="2022-05" db="EMBL/GenBank/DDBJ databases">
        <title>An RpoN-dependent PEP-CTERM gene is involved in floc formation of an Aquincola tertiaricarbonis strain.</title>
        <authorList>
            <person name="Qiu D."/>
            <person name="Xia M."/>
        </authorList>
    </citation>
    <scope>NUCLEOTIDE SEQUENCE</scope>
    <source>
        <strain evidence="3">RN12</strain>
    </source>
</reference>
<dbReference type="PANTHER" id="PTHR42733">
    <property type="entry name" value="DJ-1 PROTEIN"/>
    <property type="match status" value="1"/>
</dbReference>
<keyword evidence="4" id="KW-1185">Reference proteome</keyword>
<dbReference type="EMBL" id="CP097635">
    <property type="protein sequence ID" value="URI05914.1"/>
    <property type="molecule type" value="Genomic_DNA"/>
</dbReference>
<dbReference type="PROSITE" id="PS51276">
    <property type="entry name" value="PEPTIDASE_C56_PFPI"/>
    <property type="match status" value="1"/>
</dbReference>
<dbReference type="SUPFAM" id="SSF52317">
    <property type="entry name" value="Class I glutamine amidotransferase-like"/>
    <property type="match status" value="1"/>
</dbReference>
<name>A0ABY4RZQ4_AQUTE</name>
<dbReference type="Proteomes" id="UP001056201">
    <property type="component" value="Chromosome 1"/>
</dbReference>
<accession>A0ABY4RZQ4</accession>
<evidence type="ECO:0000256" key="1">
    <source>
        <dbReference type="ARBA" id="ARBA00008542"/>
    </source>
</evidence>
<dbReference type="Pfam" id="PF01965">
    <property type="entry name" value="DJ-1_PfpI"/>
    <property type="match status" value="1"/>
</dbReference>
<comment type="similarity">
    <text evidence="1">Belongs to the peptidase C56 family.</text>
</comment>
<dbReference type="InterPro" id="IPR002818">
    <property type="entry name" value="DJ-1/PfpI"/>
</dbReference>
<gene>
    <name evidence="3" type="ORF">MW290_08145</name>
</gene>
<protein>
    <submittedName>
        <fullName evidence="3">Type 1 glutamine amidotransferase</fullName>
    </submittedName>
</protein>
<evidence type="ECO:0000259" key="2">
    <source>
        <dbReference type="Pfam" id="PF01965"/>
    </source>
</evidence>
<dbReference type="PANTHER" id="PTHR42733:SF12">
    <property type="entry name" value="PROTEINASE"/>
    <property type="match status" value="1"/>
</dbReference>
<dbReference type="NCBIfam" id="TIGR01382">
    <property type="entry name" value="PfpI"/>
    <property type="match status" value="1"/>
</dbReference>
<dbReference type="InterPro" id="IPR006286">
    <property type="entry name" value="C56_PfpI-like"/>
</dbReference>
<evidence type="ECO:0000313" key="4">
    <source>
        <dbReference type="Proteomes" id="UP001056201"/>
    </source>
</evidence>
<evidence type="ECO:0000313" key="3">
    <source>
        <dbReference type="EMBL" id="URI05914.1"/>
    </source>
</evidence>
<dbReference type="InterPro" id="IPR029062">
    <property type="entry name" value="Class_I_gatase-like"/>
</dbReference>
<sequence length="179" mass="18839">MSASKLSSRRILILATDGFEQSELEVPQKELAALGATVHVAAPKPGAIKGWNHTDWGNEVKVDLALSEADAKDYDALVLPGGQMNPDALRMEPDAIALIKAFAAAGKPVAAVCHAPWLLIDAGLVNGRKVTSWPSVRTDLKNAGGTVVDESAVIDRGIITSRNPDDLHDFVAAIASQLA</sequence>
<keyword evidence="3" id="KW-0315">Glutamine amidotransferase</keyword>